<dbReference type="PANTHER" id="PTHR11261:SF3">
    <property type="entry name" value="RETINOL-BINDING PROTEIN 3"/>
    <property type="match status" value="1"/>
</dbReference>
<dbReference type="PANTHER" id="PTHR11261">
    <property type="entry name" value="INTERPHOTORECEPTOR RETINOID-BINDING PROTEIN"/>
    <property type="match status" value="1"/>
</dbReference>
<dbReference type="SUPFAM" id="SSF52096">
    <property type="entry name" value="ClpP/crotonase"/>
    <property type="match status" value="1"/>
</dbReference>
<keyword evidence="1" id="KW-0732">Signal</keyword>
<dbReference type="InterPro" id="IPR029045">
    <property type="entry name" value="ClpP/crotonase-like_dom_sf"/>
</dbReference>
<dbReference type="Proteomes" id="UP001324380">
    <property type="component" value="Chromosome"/>
</dbReference>
<dbReference type="Pfam" id="PF03572">
    <property type="entry name" value="Peptidase_S41"/>
    <property type="match status" value="1"/>
</dbReference>
<reference evidence="3 4" key="1">
    <citation type="submission" date="2023-11" db="EMBL/GenBank/DDBJ databases">
        <title>Analysis of the Genomes of Mucilaginibacter gossypii cycad 4 and M. sabulilitoris SNA2: microbes with the potential for plant growth promotion.</title>
        <authorList>
            <person name="Hirsch A.M."/>
            <person name="Humm E."/>
            <person name="Rubbi M."/>
            <person name="Del Vecchio G."/>
            <person name="Ha S.M."/>
            <person name="Pellegrini M."/>
            <person name="Gunsalus R.P."/>
        </authorList>
    </citation>
    <scope>NUCLEOTIDE SEQUENCE [LARGE SCALE GENOMIC DNA]</scope>
    <source>
        <strain evidence="3 4">SNA2</strain>
    </source>
</reference>
<dbReference type="Gene3D" id="3.30.750.44">
    <property type="match status" value="1"/>
</dbReference>
<dbReference type="InterPro" id="IPR005151">
    <property type="entry name" value="Tail-specific_protease"/>
</dbReference>
<feature type="signal peptide" evidence="1">
    <location>
        <begin position="1"/>
        <end position="19"/>
    </location>
</feature>
<evidence type="ECO:0000259" key="2">
    <source>
        <dbReference type="SMART" id="SM00245"/>
    </source>
</evidence>
<name>A0ABZ0TGU1_9SPHI</name>
<keyword evidence="4" id="KW-1185">Reference proteome</keyword>
<dbReference type="RefSeq" id="WP_321561192.1">
    <property type="nucleotide sequence ID" value="NZ_CP139558.1"/>
</dbReference>
<protein>
    <submittedName>
        <fullName evidence="3">S41 family peptidase</fullName>
    </submittedName>
</protein>
<accession>A0ABZ0TGU1</accession>
<dbReference type="Gene3D" id="3.90.226.10">
    <property type="entry name" value="2-enoyl-CoA Hydratase, Chain A, domain 1"/>
    <property type="match status" value="1"/>
</dbReference>
<dbReference type="Pfam" id="PF11918">
    <property type="entry name" value="Peptidase_S41_N"/>
    <property type="match status" value="1"/>
</dbReference>
<evidence type="ECO:0000313" key="3">
    <source>
        <dbReference type="EMBL" id="WPU92026.1"/>
    </source>
</evidence>
<proteinExistence type="predicted"/>
<organism evidence="3 4">
    <name type="scientific">Mucilaginibacter sabulilitoris</name>
    <dbReference type="NCBI Taxonomy" id="1173583"/>
    <lineage>
        <taxon>Bacteria</taxon>
        <taxon>Pseudomonadati</taxon>
        <taxon>Bacteroidota</taxon>
        <taxon>Sphingobacteriia</taxon>
        <taxon>Sphingobacteriales</taxon>
        <taxon>Sphingobacteriaceae</taxon>
        <taxon>Mucilaginibacter</taxon>
    </lineage>
</organism>
<gene>
    <name evidence="3" type="ORF">SNE25_22155</name>
</gene>
<feature type="domain" description="Tail specific protease" evidence="2">
    <location>
        <begin position="110"/>
        <end position="306"/>
    </location>
</feature>
<feature type="chain" id="PRO_5045977297" evidence="1">
    <location>
        <begin position="20"/>
        <end position="352"/>
    </location>
</feature>
<dbReference type="CDD" id="cd07563">
    <property type="entry name" value="Peptidase_S41_IRBP"/>
    <property type="match status" value="1"/>
</dbReference>
<dbReference type="EMBL" id="CP139558">
    <property type="protein sequence ID" value="WPU92026.1"/>
    <property type="molecule type" value="Genomic_DNA"/>
</dbReference>
<dbReference type="SMART" id="SM00245">
    <property type="entry name" value="TSPc"/>
    <property type="match status" value="1"/>
</dbReference>
<evidence type="ECO:0000256" key="1">
    <source>
        <dbReference type="SAM" id="SignalP"/>
    </source>
</evidence>
<sequence length="352" mass="39606">MKTFSFIIFMILNLSVVYAQQQVSPADKRSTIDTLLTRIENHYVYPDVAKKMTDAVRRRMRAHVYDTVSSGPVLAKMLTEDLHSISHDGHLGVEYSVDVIPNEKPGAPPSQQVIDDFRRQGANDNFAFRKLEILDGNIGYLRLNIFWPGDWIKETAAGAMAMLANSDAIILDLRDNHGFAPDGVILVESYFFKEETHMTDQVNNDEHTMRQYWTLPTVPGNRLADKKLYLLVSHDTFSAGEDFAYNMQAQKRAIVIGEATGGGAHGTRPYRIGNHFSASIPFSYSINPVTHTDWEGRGVQPDIVSSKEQALLVAEVAIIKDMLASAKDEHPRKYLENLQAQREKELNAIKVK</sequence>
<evidence type="ECO:0000313" key="4">
    <source>
        <dbReference type="Proteomes" id="UP001324380"/>
    </source>
</evidence>